<sequence>MKTIKQVAQKLKLSGSYTYVLIKKLRIKPREKNNRLHITEAQFKKLAKYMKKQREGKKQREIIAKYRKDLTQVAAKRRDIEKQVKVQRKTNRALKRTGKRQMNKIKKEMKAHERFCTRVMRDCKPDRKTRQMQKMESEYYGY</sequence>
<dbReference type="AlphaFoldDB" id="A0A5S9F366"/>
<reference evidence="2 3" key="1">
    <citation type="submission" date="2019-08" db="EMBL/GenBank/DDBJ databases">
        <title>Complete genome sequence of Candidatus Uab amorphum.</title>
        <authorList>
            <person name="Shiratori T."/>
            <person name="Suzuki S."/>
            <person name="Kakizawa Y."/>
            <person name="Ishida K."/>
        </authorList>
    </citation>
    <scope>NUCLEOTIDE SEQUENCE [LARGE SCALE GENOMIC DNA]</scope>
    <source>
        <strain evidence="2 3">SRT547</strain>
    </source>
</reference>
<dbReference type="Proteomes" id="UP000326354">
    <property type="component" value="Chromosome"/>
</dbReference>
<proteinExistence type="predicted"/>
<protein>
    <submittedName>
        <fullName evidence="2">Uncharacterized protein</fullName>
    </submittedName>
</protein>
<feature type="region of interest" description="Disordered" evidence="1">
    <location>
        <begin position="85"/>
        <end position="107"/>
    </location>
</feature>
<name>A0A5S9F366_UABAM</name>
<gene>
    <name evidence="2" type="ORF">UABAM_02785</name>
</gene>
<evidence type="ECO:0000256" key="1">
    <source>
        <dbReference type="SAM" id="MobiDB-lite"/>
    </source>
</evidence>
<evidence type="ECO:0000313" key="3">
    <source>
        <dbReference type="Proteomes" id="UP000326354"/>
    </source>
</evidence>
<dbReference type="RefSeq" id="WP_151968581.1">
    <property type="nucleotide sequence ID" value="NZ_AP019860.1"/>
</dbReference>
<keyword evidence="3" id="KW-1185">Reference proteome</keyword>
<dbReference type="EMBL" id="AP019860">
    <property type="protein sequence ID" value="BBM84425.1"/>
    <property type="molecule type" value="Genomic_DNA"/>
</dbReference>
<organism evidence="2 3">
    <name type="scientific">Uabimicrobium amorphum</name>
    <dbReference type="NCBI Taxonomy" id="2596890"/>
    <lineage>
        <taxon>Bacteria</taxon>
        <taxon>Pseudomonadati</taxon>
        <taxon>Planctomycetota</taxon>
        <taxon>Candidatus Uabimicrobiia</taxon>
        <taxon>Candidatus Uabimicrobiales</taxon>
        <taxon>Candidatus Uabimicrobiaceae</taxon>
        <taxon>Candidatus Uabimicrobium</taxon>
    </lineage>
</organism>
<accession>A0A5S9F366</accession>
<feature type="compositionally biased region" description="Basic residues" evidence="1">
    <location>
        <begin position="85"/>
        <end position="104"/>
    </location>
</feature>
<dbReference type="KEGG" id="uam:UABAM_02785"/>
<evidence type="ECO:0000313" key="2">
    <source>
        <dbReference type="EMBL" id="BBM84425.1"/>
    </source>
</evidence>